<feature type="chain" id="PRO_5047052277" evidence="1">
    <location>
        <begin position="23"/>
        <end position="189"/>
    </location>
</feature>
<organism evidence="3 4">
    <name type="scientific">Aureibaculum flavum</name>
    <dbReference type="NCBI Taxonomy" id="2795986"/>
    <lineage>
        <taxon>Bacteria</taxon>
        <taxon>Pseudomonadati</taxon>
        <taxon>Bacteroidota</taxon>
        <taxon>Flavobacteriia</taxon>
        <taxon>Flavobacteriales</taxon>
        <taxon>Flavobacteriaceae</taxon>
        <taxon>Aureibaculum</taxon>
    </lineage>
</organism>
<feature type="signal peptide" evidence="1">
    <location>
        <begin position="1"/>
        <end position="22"/>
    </location>
</feature>
<protein>
    <submittedName>
        <fullName evidence="3">DUF4377 domain-containing protein</fullName>
    </submittedName>
</protein>
<proteinExistence type="predicted"/>
<evidence type="ECO:0000256" key="1">
    <source>
        <dbReference type="SAM" id="SignalP"/>
    </source>
</evidence>
<name>A0ABS0WP68_9FLAO</name>
<dbReference type="RefSeq" id="WP_198840571.1">
    <property type="nucleotide sequence ID" value="NZ_JAEHFJ010000003.1"/>
</dbReference>
<dbReference type="Proteomes" id="UP000623301">
    <property type="component" value="Unassembled WGS sequence"/>
</dbReference>
<dbReference type="InterPro" id="IPR025485">
    <property type="entry name" value="DUF4377"/>
</dbReference>
<evidence type="ECO:0000313" key="3">
    <source>
        <dbReference type="EMBL" id="MBJ2173788.1"/>
    </source>
</evidence>
<gene>
    <name evidence="3" type="ORF">JBL43_06030</name>
</gene>
<sequence length="189" mass="20739">MKFISVSVILFLACLISISSCTSDDDVEIVTLKVNHFKQSGVGSFTSQFLLVYEGSDAGDAMYNMFYSGIEGFNYEWGYVYTLTVEKKTIGNIAADGGSISYKLIDEVGKEKAASDISFEILLSRTYDDGGFEPFFTKTDNSTFELLDGTKIDCANLCDQLTEKLAVKEAITGVFLHSENIGLELTALK</sequence>
<keyword evidence="1" id="KW-0732">Signal</keyword>
<keyword evidence="4" id="KW-1185">Reference proteome</keyword>
<accession>A0ABS0WP68</accession>
<evidence type="ECO:0000313" key="4">
    <source>
        <dbReference type="Proteomes" id="UP000623301"/>
    </source>
</evidence>
<feature type="domain" description="DUF4377" evidence="2">
    <location>
        <begin position="34"/>
        <end position="110"/>
    </location>
</feature>
<dbReference type="Pfam" id="PF14302">
    <property type="entry name" value="DUF4377"/>
    <property type="match status" value="1"/>
</dbReference>
<dbReference type="EMBL" id="JAEHFJ010000003">
    <property type="protein sequence ID" value="MBJ2173788.1"/>
    <property type="molecule type" value="Genomic_DNA"/>
</dbReference>
<comment type="caution">
    <text evidence="3">The sequence shown here is derived from an EMBL/GenBank/DDBJ whole genome shotgun (WGS) entry which is preliminary data.</text>
</comment>
<dbReference type="PROSITE" id="PS51257">
    <property type="entry name" value="PROKAR_LIPOPROTEIN"/>
    <property type="match status" value="1"/>
</dbReference>
<evidence type="ECO:0000259" key="2">
    <source>
        <dbReference type="Pfam" id="PF14302"/>
    </source>
</evidence>
<reference evidence="3 4" key="1">
    <citation type="submission" date="2020-12" db="EMBL/GenBank/DDBJ databases">
        <title>Aureibaculum luteum sp. nov. and Aureibaculum flavum sp. nov., novel members of the family Flavobacteriaceae isolated from Antarctic intertidal sediments.</title>
        <authorList>
            <person name="He X."/>
            <person name="Zhang X."/>
        </authorList>
    </citation>
    <scope>NUCLEOTIDE SEQUENCE [LARGE SCALE GENOMIC DNA]</scope>
    <source>
        <strain evidence="3 4">A20</strain>
    </source>
</reference>